<proteinExistence type="predicted"/>
<dbReference type="Proteomes" id="UP001419268">
    <property type="component" value="Unassembled WGS sequence"/>
</dbReference>
<dbReference type="AlphaFoldDB" id="A0AAP0F4M3"/>
<evidence type="ECO:0000256" key="1">
    <source>
        <dbReference type="SAM" id="MobiDB-lite"/>
    </source>
</evidence>
<feature type="region of interest" description="Disordered" evidence="1">
    <location>
        <begin position="1"/>
        <end position="104"/>
    </location>
</feature>
<gene>
    <name evidence="2" type="ORF">Scep_022060</name>
</gene>
<name>A0AAP0F4M3_9MAGN</name>
<reference evidence="2 3" key="1">
    <citation type="submission" date="2024-01" db="EMBL/GenBank/DDBJ databases">
        <title>Genome assemblies of Stephania.</title>
        <authorList>
            <person name="Yang L."/>
        </authorList>
    </citation>
    <scope>NUCLEOTIDE SEQUENCE [LARGE SCALE GENOMIC DNA]</scope>
    <source>
        <strain evidence="2">JXDWG</strain>
        <tissue evidence="2">Leaf</tissue>
    </source>
</reference>
<evidence type="ECO:0000313" key="3">
    <source>
        <dbReference type="Proteomes" id="UP001419268"/>
    </source>
</evidence>
<evidence type="ECO:0000313" key="2">
    <source>
        <dbReference type="EMBL" id="KAK9105216.1"/>
    </source>
</evidence>
<sequence>MGNELGKDFSLGDSPSPRGLDEDGDGDESLSPHGDRGVNGAGNPHGERGFPATGTGMGNLNRYGDGDGENIGFPHGDGDGDGDEDENIPTKILVENPRGDSPRG</sequence>
<comment type="caution">
    <text evidence="2">The sequence shown here is derived from an EMBL/GenBank/DDBJ whole genome shotgun (WGS) entry which is preliminary data.</text>
</comment>
<dbReference type="EMBL" id="JBBNAG010000009">
    <property type="protein sequence ID" value="KAK9105216.1"/>
    <property type="molecule type" value="Genomic_DNA"/>
</dbReference>
<organism evidence="2 3">
    <name type="scientific">Stephania cephalantha</name>
    <dbReference type="NCBI Taxonomy" id="152367"/>
    <lineage>
        <taxon>Eukaryota</taxon>
        <taxon>Viridiplantae</taxon>
        <taxon>Streptophyta</taxon>
        <taxon>Embryophyta</taxon>
        <taxon>Tracheophyta</taxon>
        <taxon>Spermatophyta</taxon>
        <taxon>Magnoliopsida</taxon>
        <taxon>Ranunculales</taxon>
        <taxon>Menispermaceae</taxon>
        <taxon>Menispermoideae</taxon>
        <taxon>Cissampelideae</taxon>
        <taxon>Stephania</taxon>
    </lineage>
</organism>
<keyword evidence="3" id="KW-1185">Reference proteome</keyword>
<accession>A0AAP0F4M3</accession>
<protein>
    <submittedName>
        <fullName evidence="2">Uncharacterized protein</fullName>
    </submittedName>
</protein>